<reference evidence="3 4" key="1">
    <citation type="submission" date="2019-02" db="EMBL/GenBank/DDBJ databases">
        <title>Deep-cultivation of Planctomycetes and their phenomic and genomic characterization uncovers novel biology.</title>
        <authorList>
            <person name="Wiegand S."/>
            <person name="Jogler M."/>
            <person name="Boedeker C."/>
            <person name="Pinto D."/>
            <person name="Vollmers J."/>
            <person name="Rivas-Marin E."/>
            <person name="Kohn T."/>
            <person name="Peeters S.H."/>
            <person name="Heuer A."/>
            <person name="Rast P."/>
            <person name="Oberbeckmann S."/>
            <person name="Bunk B."/>
            <person name="Jeske O."/>
            <person name="Meyerdierks A."/>
            <person name="Storesund J.E."/>
            <person name="Kallscheuer N."/>
            <person name="Luecker S."/>
            <person name="Lage O.M."/>
            <person name="Pohl T."/>
            <person name="Merkel B.J."/>
            <person name="Hornburger P."/>
            <person name="Mueller R.-W."/>
            <person name="Bruemmer F."/>
            <person name="Labrenz M."/>
            <person name="Spormann A.M."/>
            <person name="Op den Camp H."/>
            <person name="Overmann J."/>
            <person name="Amann R."/>
            <person name="Jetten M.S.M."/>
            <person name="Mascher T."/>
            <person name="Medema M.H."/>
            <person name="Devos D.P."/>
            <person name="Kaster A.-K."/>
            <person name="Ovreas L."/>
            <person name="Rohde M."/>
            <person name="Galperin M.Y."/>
            <person name="Jogler C."/>
        </authorList>
    </citation>
    <scope>NUCLEOTIDE SEQUENCE [LARGE SCALE GENOMIC DNA]</scope>
    <source>
        <strain evidence="3 4">ElP</strain>
    </source>
</reference>
<feature type="signal peptide" evidence="1">
    <location>
        <begin position="1"/>
        <end position="27"/>
    </location>
</feature>
<dbReference type="KEGG" id="tpla:ElP_63350"/>
<dbReference type="OrthoDB" id="289450at2"/>
<protein>
    <recommendedName>
        <fullName evidence="2">Ice-binding protein C-terminal domain-containing protein</fullName>
    </recommendedName>
</protein>
<dbReference type="Pfam" id="PF07589">
    <property type="entry name" value="PEP-CTERM"/>
    <property type="match status" value="1"/>
</dbReference>
<evidence type="ECO:0000313" key="3">
    <source>
        <dbReference type="EMBL" id="QDV38380.1"/>
    </source>
</evidence>
<proteinExistence type="predicted"/>
<dbReference type="EMBL" id="CP036426">
    <property type="protein sequence ID" value="QDV38380.1"/>
    <property type="molecule type" value="Genomic_DNA"/>
</dbReference>
<name>A0A518HC04_9BACT</name>
<keyword evidence="1" id="KW-0732">Signal</keyword>
<evidence type="ECO:0000256" key="1">
    <source>
        <dbReference type="SAM" id="SignalP"/>
    </source>
</evidence>
<gene>
    <name evidence="3" type="ORF">ElP_63350</name>
</gene>
<organism evidence="3 4">
    <name type="scientific">Tautonia plasticadhaerens</name>
    <dbReference type="NCBI Taxonomy" id="2527974"/>
    <lineage>
        <taxon>Bacteria</taxon>
        <taxon>Pseudomonadati</taxon>
        <taxon>Planctomycetota</taxon>
        <taxon>Planctomycetia</taxon>
        <taxon>Isosphaerales</taxon>
        <taxon>Isosphaeraceae</taxon>
        <taxon>Tautonia</taxon>
    </lineage>
</organism>
<evidence type="ECO:0000259" key="2">
    <source>
        <dbReference type="Pfam" id="PF07589"/>
    </source>
</evidence>
<accession>A0A518HC04</accession>
<dbReference type="Proteomes" id="UP000317835">
    <property type="component" value="Chromosome"/>
</dbReference>
<feature type="chain" id="PRO_5021898163" description="Ice-binding protein C-terminal domain-containing protein" evidence="1">
    <location>
        <begin position="28"/>
        <end position="429"/>
    </location>
</feature>
<keyword evidence="4" id="KW-1185">Reference proteome</keyword>
<dbReference type="RefSeq" id="WP_145276826.1">
    <property type="nucleotide sequence ID" value="NZ_CP036426.1"/>
</dbReference>
<sequence precursor="true">MGKVVRIVRWMLPFAAALAVSAQEATAGAIETGRYVATKLGQRSVVDINNAGRVIGHHTPTNDNAVPLAPRGFVYDAYGPNAGDLRDIEPLTPIEDRPAGYPFPPARSMPRDLNEAGDFVGDGAGDVEVFPAYGGRHVRGFVDRGGEVEGLVGPHGPRYSSQATGINDAGDVVGFYDLPEHGEYLPHRRGFVVRDGRMHELGTLGGPSSVAADVNNRGQVVGDSTTDSGSGRVFLTTADPGAPLIELGTLGGEHSRAVKLNDRGQVIGTSTISGGPIPESHAFLYDEGQMTDLGILGGRDWATPFSEAFDLNELGQVVGQSTIDRGPEWEGLYLPGTGAFLYEDGELIDLNDLVDLGPGWLLTSAKGINDWGAIVAEGVSLDREFSSFLLTPKGHALPIAPQVPEPATLAVLAAGLALWAASRRRGRRR</sequence>
<evidence type="ECO:0000313" key="4">
    <source>
        <dbReference type="Proteomes" id="UP000317835"/>
    </source>
</evidence>
<dbReference type="AlphaFoldDB" id="A0A518HC04"/>
<dbReference type="NCBIfam" id="TIGR02595">
    <property type="entry name" value="PEP_CTERM"/>
    <property type="match status" value="1"/>
</dbReference>
<dbReference type="InterPro" id="IPR013424">
    <property type="entry name" value="Ice-binding_C"/>
</dbReference>
<dbReference type="InterPro" id="IPR014262">
    <property type="entry name" value="HAF_rpt"/>
</dbReference>
<dbReference type="NCBIfam" id="TIGR02913">
    <property type="entry name" value="HAF_rpt"/>
    <property type="match status" value="4"/>
</dbReference>
<feature type="domain" description="Ice-binding protein C-terminal" evidence="2">
    <location>
        <begin position="402"/>
        <end position="424"/>
    </location>
</feature>